<dbReference type="OrthoDB" id="428577at2759"/>
<dbReference type="Gene3D" id="4.10.1110.10">
    <property type="entry name" value="AN1-like Zinc finger"/>
    <property type="match status" value="1"/>
</dbReference>
<dbReference type="PANTHER" id="PTHR10634:SF67">
    <property type="entry name" value="AN1-TYPE ZINC FINGER PROTEIN 3"/>
    <property type="match status" value="1"/>
</dbReference>
<protein>
    <submittedName>
        <fullName evidence="1">Uncharacterized protein</fullName>
    </submittedName>
</protein>
<dbReference type="InterPro" id="IPR050652">
    <property type="entry name" value="AN1_A20_ZnFinger"/>
</dbReference>
<dbReference type="SUPFAM" id="SSF118310">
    <property type="entry name" value="AN1-like Zinc finger"/>
    <property type="match status" value="1"/>
</dbReference>
<comment type="caution">
    <text evidence="1">The sequence shown here is derived from an EMBL/GenBank/DDBJ whole genome shotgun (WGS) entry which is preliminary data.</text>
</comment>
<dbReference type="PANTHER" id="PTHR10634">
    <property type="entry name" value="AN1-TYPE ZINC FINGER PROTEIN"/>
    <property type="match status" value="1"/>
</dbReference>
<keyword evidence="2" id="KW-1185">Reference proteome</keyword>
<dbReference type="InterPro" id="IPR035896">
    <property type="entry name" value="AN1-like_Znf"/>
</dbReference>
<sequence>MIQVKIRKSQTIQKKNKKKRIDVGNVKRRYHWQGDSIANVVRFLFVCLSDLKLSFFFNCLKKKKWILILQIGYVFCSAHRFPDAHACAFDYKEAQKKKLDALNPVVAPSKVDKI</sequence>
<proteinExistence type="predicted"/>
<dbReference type="AlphaFoldDB" id="X6N012"/>
<name>X6N012_RETFI</name>
<evidence type="ECO:0000313" key="2">
    <source>
        <dbReference type="Proteomes" id="UP000023152"/>
    </source>
</evidence>
<organism evidence="1 2">
    <name type="scientific">Reticulomyxa filosa</name>
    <dbReference type="NCBI Taxonomy" id="46433"/>
    <lineage>
        <taxon>Eukaryota</taxon>
        <taxon>Sar</taxon>
        <taxon>Rhizaria</taxon>
        <taxon>Retaria</taxon>
        <taxon>Foraminifera</taxon>
        <taxon>Monothalamids</taxon>
        <taxon>Reticulomyxidae</taxon>
        <taxon>Reticulomyxa</taxon>
    </lineage>
</organism>
<dbReference type="EMBL" id="ASPP01013884">
    <property type="protein sequence ID" value="ETO19243.1"/>
    <property type="molecule type" value="Genomic_DNA"/>
</dbReference>
<gene>
    <name evidence="1" type="ORF">RFI_17987</name>
</gene>
<reference evidence="1 2" key="1">
    <citation type="journal article" date="2013" name="Curr. Biol.">
        <title>The Genome of the Foraminiferan Reticulomyxa filosa.</title>
        <authorList>
            <person name="Glockner G."/>
            <person name="Hulsmann N."/>
            <person name="Schleicher M."/>
            <person name="Noegel A.A."/>
            <person name="Eichinger L."/>
            <person name="Gallinger C."/>
            <person name="Pawlowski J."/>
            <person name="Sierra R."/>
            <person name="Euteneuer U."/>
            <person name="Pillet L."/>
            <person name="Moustafa A."/>
            <person name="Platzer M."/>
            <person name="Groth M."/>
            <person name="Szafranski K."/>
            <person name="Schliwa M."/>
        </authorList>
    </citation>
    <scope>NUCLEOTIDE SEQUENCE [LARGE SCALE GENOMIC DNA]</scope>
</reference>
<evidence type="ECO:0000313" key="1">
    <source>
        <dbReference type="EMBL" id="ETO19243.1"/>
    </source>
</evidence>
<accession>X6N012</accession>
<dbReference type="Proteomes" id="UP000023152">
    <property type="component" value="Unassembled WGS sequence"/>
</dbReference>